<dbReference type="PROSITE" id="PS50929">
    <property type="entry name" value="ABC_TM1F"/>
    <property type="match status" value="1"/>
</dbReference>
<evidence type="ECO:0000256" key="1">
    <source>
        <dbReference type="ARBA" id="ARBA00004651"/>
    </source>
</evidence>
<feature type="domain" description="ABC transmembrane type-1" evidence="11">
    <location>
        <begin position="16"/>
        <end position="298"/>
    </location>
</feature>
<dbReference type="InterPro" id="IPR036640">
    <property type="entry name" value="ABC1_TM_sf"/>
</dbReference>
<dbReference type="GO" id="GO:0015421">
    <property type="term" value="F:ABC-type oligopeptide transporter activity"/>
    <property type="evidence" value="ECO:0007669"/>
    <property type="project" value="TreeGrafter"/>
</dbReference>
<dbReference type="Proteomes" id="UP000824140">
    <property type="component" value="Unassembled WGS sequence"/>
</dbReference>
<dbReference type="PROSITE" id="PS50893">
    <property type="entry name" value="ABC_TRANSPORTER_2"/>
    <property type="match status" value="1"/>
</dbReference>
<sequence length="573" mass="63000">MKKLLPYLRPYLVFTIIAPLFMLLEVWMDILSPMYMSSIINDGVAAGDTQHILYTSVKMVAVAVAGVIGGVGNMYFSTKAGYGFAKELRAAVYRKIQSFSFANIDQFKTGSLVTRTTNDIAQIQNAFTTCIRMLVRAPFLCIGGVIAILAISPRLSLVVLAAMPVMGLIVFFMMKYAFPMFKRVQDKLDNVNVVMQENLAGIRVIKAFGRSEYEKKRFNAANDELANTSMRAMRLMSLGFPLISLVMNITMIMMYWFGGMFVFDGAMRAGDIMAFSNYITQILMALTQSSFMLLFVSRAQVSFARVNEVLNTALDITDGPDASATVEKGSVEFRNVSFRYPGDSADILTDISFSAAPGETVAILGSTGAGKSTLVNLIPRLYDANGGQVLVDGRDVRDYTLDHLRAGIGMALQESVLFTGSIEENLHWGDENAPEEFVRQAAQVAQAAPFVEGMEEGYNTMLGQRGVNLSGGQKQRLCIARALIKRPKILILDDSTSAVDLATEAKIQAGLRELMGHLTVFIIAQRISSVRDADKILVLDGGRIVDIGKHDELIRRCEIYREIAQSQLGKEAV</sequence>
<dbReference type="SUPFAM" id="SSF90123">
    <property type="entry name" value="ABC transporter transmembrane region"/>
    <property type="match status" value="1"/>
</dbReference>
<dbReference type="Pfam" id="PF00005">
    <property type="entry name" value="ABC_tran"/>
    <property type="match status" value="1"/>
</dbReference>
<dbReference type="AlphaFoldDB" id="A0A9D1G293"/>
<organism evidence="12 13">
    <name type="scientific">Candidatus Alectryocaccomicrobium excrementavium</name>
    <dbReference type="NCBI Taxonomy" id="2840668"/>
    <lineage>
        <taxon>Bacteria</taxon>
        <taxon>Bacillati</taxon>
        <taxon>Bacillota</taxon>
        <taxon>Clostridia</taxon>
        <taxon>Candidatus Alectryocaccomicrobium</taxon>
    </lineage>
</organism>
<dbReference type="SUPFAM" id="SSF52540">
    <property type="entry name" value="P-loop containing nucleoside triphosphate hydrolases"/>
    <property type="match status" value="1"/>
</dbReference>
<dbReference type="GO" id="GO:0005886">
    <property type="term" value="C:plasma membrane"/>
    <property type="evidence" value="ECO:0007669"/>
    <property type="project" value="UniProtKB-SubCell"/>
</dbReference>
<dbReference type="GO" id="GO:0016887">
    <property type="term" value="F:ATP hydrolysis activity"/>
    <property type="evidence" value="ECO:0007669"/>
    <property type="project" value="InterPro"/>
</dbReference>
<dbReference type="PANTHER" id="PTHR43394:SF1">
    <property type="entry name" value="ATP-BINDING CASSETTE SUB-FAMILY B MEMBER 10, MITOCHONDRIAL"/>
    <property type="match status" value="1"/>
</dbReference>
<dbReference type="InterPro" id="IPR011527">
    <property type="entry name" value="ABC1_TM_dom"/>
</dbReference>
<dbReference type="SMART" id="SM00382">
    <property type="entry name" value="AAA"/>
    <property type="match status" value="1"/>
</dbReference>
<evidence type="ECO:0000256" key="2">
    <source>
        <dbReference type="ARBA" id="ARBA00022448"/>
    </source>
</evidence>
<accession>A0A9D1G293</accession>
<evidence type="ECO:0000256" key="4">
    <source>
        <dbReference type="ARBA" id="ARBA00022692"/>
    </source>
</evidence>
<keyword evidence="4 9" id="KW-0812">Transmembrane</keyword>
<evidence type="ECO:0000256" key="6">
    <source>
        <dbReference type="ARBA" id="ARBA00022840"/>
    </source>
</evidence>
<evidence type="ECO:0000256" key="5">
    <source>
        <dbReference type="ARBA" id="ARBA00022741"/>
    </source>
</evidence>
<feature type="transmembrane region" description="Helical" evidence="9">
    <location>
        <begin position="52"/>
        <end position="76"/>
    </location>
</feature>
<feature type="transmembrane region" description="Helical" evidence="9">
    <location>
        <begin position="157"/>
        <end position="178"/>
    </location>
</feature>
<dbReference type="InterPro" id="IPR039421">
    <property type="entry name" value="Type_1_exporter"/>
</dbReference>
<name>A0A9D1G293_9FIRM</name>
<dbReference type="PANTHER" id="PTHR43394">
    <property type="entry name" value="ATP-DEPENDENT PERMEASE MDL1, MITOCHONDRIAL"/>
    <property type="match status" value="1"/>
</dbReference>
<evidence type="ECO:0000259" key="11">
    <source>
        <dbReference type="PROSITE" id="PS50929"/>
    </source>
</evidence>
<feature type="domain" description="ABC transporter" evidence="10">
    <location>
        <begin position="331"/>
        <end position="566"/>
    </location>
</feature>
<dbReference type="EMBL" id="DVJN01000229">
    <property type="protein sequence ID" value="HIS93769.1"/>
    <property type="molecule type" value="Genomic_DNA"/>
</dbReference>
<comment type="caution">
    <text evidence="12">The sequence shown here is derived from an EMBL/GenBank/DDBJ whole genome shotgun (WGS) entry which is preliminary data.</text>
</comment>
<dbReference type="InterPro" id="IPR027417">
    <property type="entry name" value="P-loop_NTPase"/>
</dbReference>
<proteinExistence type="predicted"/>
<evidence type="ECO:0000313" key="13">
    <source>
        <dbReference type="Proteomes" id="UP000824140"/>
    </source>
</evidence>
<evidence type="ECO:0000256" key="8">
    <source>
        <dbReference type="ARBA" id="ARBA00023136"/>
    </source>
</evidence>
<comment type="subcellular location">
    <subcellularLocation>
        <location evidence="1">Cell membrane</location>
        <topology evidence="1">Multi-pass membrane protein</topology>
    </subcellularLocation>
</comment>
<evidence type="ECO:0000256" key="7">
    <source>
        <dbReference type="ARBA" id="ARBA00022989"/>
    </source>
</evidence>
<keyword evidence="6 12" id="KW-0067">ATP-binding</keyword>
<dbReference type="InterPro" id="IPR003593">
    <property type="entry name" value="AAA+_ATPase"/>
</dbReference>
<feature type="transmembrane region" description="Helical" evidence="9">
    <location>
        <begin position="12"/>
        <end position="32"/>
    </location>
</feature>
<keyword evidence="5" id="KW-0547">Nucleotide-binding</keyword>
<reference evidence="12" key="2">
    <citation type="journal article" date="2021" name="PeerJ">
        <title>Extensive microbial diversity within the chicken gut microbiome revealed by metagenomics and culture.</title>
        <authorList>
            <person name="Gilroy R."/>
            <person name="Ravi A."/>
            <person name="Getino M."/>
            <person name="Pursley I."/>
            <person name="Horton D.L."/>
            <person name="Alikhan N.F."/>
            <person name="Baker D."/>
            <person name="Gharbi K."/>
            <person name="Hall N."/>
            <person name="Watson M."/>
            <person name="Adriaenssens E.M."/>
            <person name="Foster-Nyarko E."/>
            <person name="Jarju S."/>
            <person name="Secka A."/>
            <person name="Antonio M."/>
            <person name="Oren A."/>
            <person name="Chaudhuri R.R."/>
            <person name="La Ragione R."/>
            <person name="Hildebrand F."/>
            <person name="Pallen M.J."/>
        </authorList>
    </citation>
    <scope>NUCLEOTIDE SEQUENCE</scope>
    <source>
        <strain evidence="12">13766</strain>
    </source>
</reference>
<feature type="transmembrane region" description="Helical" evidence="9">
    <location>
        <begin position="133"/>
        <end position="151"/>
    </location>
</feature>
<reference evidence="12" key="1">
    <citation type="submission" date="2020-10" db="EMBL/GenBank/DDBJ databases">
        <authorList>
            <person name="Gilroy R."/>
        </authorList>
    </citation>
    <scope>NUCLEOTIDE SEQUENCE</scope>
    <source>
        <strain evidence="12">13766</strain>
    </source>
</reference>
<dbReference type="Gene3D" id="3.40.50.300">
    <property type="entry name" value="P-loop containing nucleotide triphosphate hydrolases"/>
    <property type="match status" value="1"/>
</dbReference>
<keyword evidence="7 9" id="KW-1133">Transmembrane helix</keyword>
<keyword evidence="3" id="KW-1003">Cell membrane</keyword>
<dbReference type="InterPro" id="IPR003439">
    <property type="entry name" value="ABC_transporter-like_ATP-bd"/>
</dbReference>
<dbReference type="PROSITE" id="PS00211">
    <property type="entry name" value="ABC_TRANSPORTER_1"/>
    <property type="match status" value="1"/>
</dbReference>
<dbReference type="Pfam" id="PF00664">
    <property type="entry name" value="ABC_membrane"/>
    <property type="match status" value="1"/>
</dbReference>
<evidence type="ECO:0000259" key="10">
    <source>
        <dbReference type="PROSITE" id="PS50893"/>
    </source>
</evidence>
<evidence type="ECO:0000256" key="3">
    <source>
        <dbReference type="ARBA" id="ARBA00022475"/>
    </source>
</evidence>
<keyword evidence="2" id="KW-0813">Transport</keyword>
<keyword evidence="8 9" id="KW-0472">Membrane</keyword>
<dbReference type="GO" id="GO:0005524">
    <property type="term" value="F:ATP binding"/>
    <property type="evidence" value="ECO:0007669"/>
    <property type="project" value="UniProtKB-KW"/>
</dbReference>
<evidence type="ECO:0000313" key="12">
    <source>
        <dbReference type="EMBL" id="HIS93769.1"/>
    </source>
</evidence>
<dbReference type="CDD" id="cd18548">
    <property type="entry name" value="ABC_6TM_Tm287_like"/>
    <property type="match status" value="1"/>
</dbReference>
<protein>
    <submittedName>
        <fullName evidence="12">ABC transporter ATP-binding protein</fullName>
    </submittedName>
</protein>
<feature type="transmembrane region" description="Helical" evidence="9">
    <location>
        <begin position="238"/>
        <end position="258"/>
    </location>
</feature>
<evidence type="ECO:0000256" key="9">
    <source>
        <dbReference type="SAM" id="Phobius"/>
    </source>
</evidence>
<dbReference type="Gene3D" id="1.20.1560.10">
    <property type="entry name" value="ABC transporter type 1, transmembrane domain"/>
    <property type="match status" value="1"/>
</dbReference>
<gene>
    <name evidence="12" type="ORF">IAA84_12205</name>
</gene>
<feature type="transmembrane region" description="Helical" evidence="9">
    <location>
        <begin position="278"/>
        <end position="296"/>
    </location>
</feature>
<dbReference type="FunFam" id="3.40.50.300:FF:000221">
    <property type="entry name" value="Multidrug ABC transporter ATP-binding protein"/>
    <property type="match status" value="1"/>
</dbReference>
<dbReference type="InterPro" id="IPR017871">
    <property type="entry name" value="ABC_transporter-like_CS"/>
</dbReference>